<dbReference type="EMBL" id="JANPWB010000015">
    <property type="protein sequence ID" value="KAJ1088818.1"/>
    <property type="molecule type" value="Genomic_DNA"/>
</dbReference>
<name>A0AAV7LHJ5_PLEWA</name>
<evidence type="ECO:0000313" key="2">
    <source>
        <dbReference type="EMBL" id="KAJ1088818.1"/>
    </source>
</evidence>
<feature type="compositionally biased region" description="Pro residues" evidence="1">
    <location>
        <begin position="31"/>
        <end position="57"/>
    </location>
</feature>
<dbReference type="Proteomes" id="UP001066276">
    <property type="component" value="Chromosome 11"/>
</dbReference>
<reference evidence="2" key="1">
    <citation type="journal article" date="2022" name="bioRxiv">
        <title>Sequencing and chromosome-scale assembly of the giantPleurodeles waltlgenome.</title>
        <authorList>
            <person name="Brown T."/>
            <person name="Elewa A."/>
            <person name="Iarovenko S."/>
            <person name="Subramanian E."/>
            <person name="Araus A.J."/>
            <person name="Petzold A."/>
            <person name="Susuki M."/>
            <person name="Suzuki K.-i.T."/>
            <person name="Hayashi T."/>
            <person name="Toyoda A."/>
            <person name="Oliveira C."/>
            <person name="Osipova E."/>
            <person name="Leigh N.D."/>
            <person name="Simon A."/>
            <person name="Yun M.H."/>
        </authorList>
    </citation>
    <scope>NUCLEOTIDE SEQUENCE</scope>
    <source>
        <strain evidence="2">20211129_DDA</strain>
        <tissue evidence="2">Liver</tissue>
    </source>
</reference>
<feature type="region of interest" description="Disordered" evidence="1">
    <location>
        <begin position="19"/>
        <end position="57"/>
    </location>
</feature>
<dbReference type="Gene3D" id="3.30.70.270">
    <property type="match status" value="1"/>
</dbReference>
<dbReference type="SUPFAM" id="SSF56672">
    <property type="entry name" value="DNA/RNA polymerases"/>
    <property type="match status" value="1"/>
</dbReference>
<organism evidence="2 3">
    <name type="scientific">Pleurodeles waltl</name>
    <name type="common">Iberian ribbed newt</name>
    <dbReference type="NCBI Taxonomy" id="8319"/>
    <lineage>
        <taxon>Eukaryota</taxon>
        <taxon>Metazoa</taxon>
        <taxon>Chordata</taxon>
        <taxon>Craniata</taxon>
        <taxon>Vertebrata</taxon>
        <taxon>Euteleostomi</taxon>
        <taxon>Amphibia</taxon>
        <taxon>Batrachia</taxon>
        <taxon>Caudata</taxon>
        <taxon>Salamandroidea</taxon>
        <taxon>Salamandridae</taxon>
        <taxon>Pleurodelinae</taxon>
        <taxon>Pleurodeles</taxon>
    </lineage>
</organism>
<keyword evidence="3" id="KW-1185">Reference proteome</keyword>
<evidence type="ECO:0000313" key="3">
    <source>
        <dbReference type="Proteomes" id="UP001066276"/>
    </source>
</evidence>
<comment type="caution">
    <text evidence="2">The sequence shown here is derived from an EMBL/GenBank/DDBJ whole genome shotgun (WGS) entry which is preliminary data.</text>
</comment>
<dbReference type="InterPro" id="IPR043128">
    <property type="entry name" value="Rev_trsase/Diguanyl_cyclase"/>
</dbReference>
<dbReference type="AlphaFoldDB" id="A0AAV7LHJ5"/>
<accession>A0AAV7LHJ5</accession>
<dbReference type="InterPro" id="IPR043502">
    <property type="entry name" value="DNA/RNA_pol_sf"/>
</dbReference>
<sequence>MQARPSRRTRLLQFFGTEIEGAAPQGKPLGLPHPPPAFRPAQYPPRPHPQVSARPPPAYVPYLATRRSSAQRRTRHYRRCNAGRGPARTLSSSAILLEQRRKHRLADAANYDILVFEVDVVEHEQALRMVLKILQKRGLAIKKKCKIRVSGVEYLGH</sequence>
<evidence type="ECO:0000256" key="1">
    <source>
        <dbReference type="SAM" id="MobiDB-lite"/>
    </source>
</evidence>
<gene>
    <name evidence="2" type="ORF">NDU88_001973</name>
</gene>
<protein>
    <submittedName>
        <fullName evidence="2">Uncharacterized protein</fullName>
    </submittedName>
</protein>
<proteinExistence type="predicted"/>